<feature type="binding site" evidence="17">
    <location>
        <position position="615"/>
    </location>
    <ligand>
        <name>UDP-alpha-D-glucuronate</name>
        <dbReference type="ChEBI" id="CHEBI:58052"/>
    </ligand>
</feature>
<dbReference type="FunFam" id="3.40.50.720:FF:000197">
    <property type="entry name" value="Bifunctional polymyxin resistance protein ArnA"/>
    <property type="match status" value="1"/>
</dbReference>
<feature type="binding site" evidence="17">
    <location>
        <begin position="528"/>
        <end position="537"/>
    </location>
    <ligand>
        <name>UDP-alpha-D-glucuronate</name>
        <dbReference type="ChEBI" id="CHEBI:58052"/>
    </ligand>
</feature>
<evidence type="ECO:0000259" key="20">
    <source>
        <dbReference type="Pfam" id="PF02911"/>
    </source>
</evidence>
<keyword evidence="10 17" id="KW-0511">Multifunctional enzyme</keyword>
<accession>A0A024E4S0</accession>
<feature type="site" description="Transition state stabilizer" evidence="17">
    <location>
        <position position="104"/>
    </location>
</feature>
<dbReference type="PIRSF" id="PIRSF036506">
    <property type="entry name" value="Bifun_polymyxin_resist_ArnA"/>
    <property type="match status" value="1"/>
</dbReference>
<evidence type="ECO:0000256" key="3">
    <source>
        <dbReference type="ARBA" id="ARBA00022556"/>
    </source>
</evidence>
<reference evidence="21 22" key="1">
    <citation type="journal article" date="2012" name="J. Bacteriol.">
        <title>Genome sequence of cold-adapted Pseudomonas mandelii strain JR-1.</title>
        <authorList>
            <person name="Jang S.H."/>
            <person name="Kim J."/>
            <person name="Kim J."/>
            <person name="Hong S."/>
            <person name="Lee C."/>
        </authorList>
    </citation>
    <scope>NUCLEOTIDE SEQUENCE [LARGE SCALE GENOMIC DNA]</scope>
    <source>
        <strain evidence="21 22">JR-1</strain>
    </source>
</reference>
<keyword evidence="3 17" id="KW-0441">Lipid A biosynthesis</keyword>
<dbReference type="HAMAP" id="MF_01166">
    <property type="entry name" value="ArnA"/>
    <property type="match status" value="1"/>
</dbReference>
<comment type="caution">
    <text evidence="17">Lacks conserved residue(s) required for the propagation of feature annotation.</text>
</comment>
<feature type="binding site" evidence="17">
    <location>
        <position position="494"/>
    </location>
    <ligand>
        <name>UDP-alpha-D-glucuronate</name>
        <dbReference type="ChEBI" id="CHEBI:58052"/>
    </ligand>
</feature>
<dbReference type="GO" id="GO:0046677">
    <property type="term" value="P:response to antibiotic"/>
    <property type="evidence" value="ECO:0007669"/>
    <property type="project" value="UniProtKB-KW"/>
</dbReference>
<comment type="similarity">
    <text evidence="15 17">In the N-terminal section; belongs to the Fmt family. UDP-L-Ara4N formyltransferase subfamily.</text>
</comment>
<dbReference type="GO" id="GO:0009103">
    <property type="term" value="P:lipopolysaccharide biosynthetic process"/>
    <property type="evidence" value="ECO:0007669"/>
    <property type="project" value="UniProtKB-UniRule"/>
</dbReference>
<comment type="catalytic activity">
    <reaction evidence="17">
        <text>UDP-4-amino-4-deoxy-beta-L-arabinose + (6R)-10-formyltetrahydrofolate = UDP-4-deoxy-4-formamido-beta-L-arabinose + (6S)-5,6,7,8-tetrahydrofolate + H(+)</text>
        <dbReference type="Rhea" id="RHEA:24706"/>
        <dbReference type="ChEBI" id="CHEBI:15378"/>
        <dbReference type="ChEBI" id="CHEBI:57453"/>
        <dbReference type="ChEBI" id="CHEBI:58708"/>
        <dbReference type="ChEBI" id="CHEBI:58709"/>
        <dbReference type="ChEBI" id="CHEBI:195366"/>
        <dbReference type="EC" id="2.1.2.13"/>
    </reaction>
</comment>
<dbReference type="InterPro" id="IPR045869">
    <property type="entry name" value="Arna-like_SDR_e"/>
</dbReference>
<keyword evidence="8 17" id="KW-0443">Lipid metabolism</keyword>
<evidence type="ECO:0000256" key="5">
    <source>
        <dbReference type="ARBA" id="ARBA00022985"/>
    </source>
</evidence>
<evidence type="ECO:0000256" key="14">
    <source>
        <dbReference type="ARBA" id="ARBA00060910"/>
    </source>
</evidence>
<dbReference type="Gene3D" id="3.40.50.720">
    <property type="entry name" value="NAD(P)-binding Rossmann-like Domain"/>
    <property type="match status" value="1"/>
</dbReference>
<dbReference type="Pfam" id="PF00551">
    <property type="entry name" value="Formyl_trans_N"/>
    <property type="match status" value="1"/>
</dbReference>
<dbReference type="AlphaFoldDB" id="A0A024E4S0"/>
<evidence type="ECO:0000256" key="9">
    <source>
        <dbReference type="ARBA" id="ARBA00023251"/>
    </source>
</evidence>
<dbReference type="EC" id="1.1.1.305" evidence="17"/>
<feature type="binding site" evidence="17">
    <location>
        <position position="116"/>
    </location>
    <ligand>
        <name>(6R)-10-formyltetrahydrofolate</name>
        <dbReference type="ChEBI" id="CHEBI:195366"/>
    </ligand>
</feature>
<dbReference type="RefSeq" id="WP_010460064.1">
    <property type="nucleotide sequence ID" value="NZ_CP005960.1"/>
</dbReference>
<evidence type="ECO:0000256" key="8">
    <source>
        <dbReference type="ARBA" id="ARBA00023098"/>
    </source>
</evidence>
<feature type="active site" description="Proton donor; for formyltransferase activity" evidence="17">
    <location>
        <position position="106"/>
    </location>
</feature>
<evidence type="ECO:0000313" key="21">
    <source>
        <dbReference type="EMBL" id="AHZ67590.1"/>
    </source>
</evidence>
<dbReference type="InterPro" id="IPR001509">
    <property type="entry name" value="Epimerase_deHydtase"/>
</dbReference>
<dbReference type="OrthoDB" id="9802815at2"/>
<evidence type="ECO:0000256" key="12">
    <source>
        <dbReference type="ARBA" id="ARBA00060566"/>
    </source>
</evidence>
<dbReference type="Pfam" id="PF01370">
    <property type="entry name" value="Epimerase"/>
    <property type="match status" value="1"/>
</dbReference>
<evidence type="ECO:0000259" key="19">
    <source>
        <dbReference type="Pfam" id="PF01370"/>
    </source>
</evidence>
<dbReference type="PANTHER" id="PTHR43245:SF13">
    <property type="entry name" value="UDP-D-APIOSE_UDP-D-XYLOSE SYNTHASE 2"/>
    <property type="match status" value="1"/>
</dbReference>
<dbReference type="InterPro" id="IPR005793">
    <property type="entry name" value="Formyl_trans_C"/>
</dbReference>
<keyword evidence="7 17" id="KW-0520">NAD</keyword>
<proteinExistence type="inferred from homology"/>
<dbReference type="InterPro" id="IPR036477">
    <property type="entry name" value="Formyl_transf_N_sf"/>
</dbReference>
<dbReference type="NCBIfam" id="NF005998">
    <property type="entry name" value="PRK08125.1"/>
    <property type="match status" value="1"/>
</dbReference>
<comment type="catalytic activity">
    <reaction evidence="17">
        <text>UDP-alpha-D-glucuronate + NAD(+) = UDP-beta-L-threo-pentopyranos-4-ulose + CO2 + NADH</text>
        <dbReference type="Rhea" id="RHEA:24702"/>
        <dbReference type="ChEBI" id="CHEBI:16526"/>
        <dbReference type="ChEBI" id="CHEBI:57540"/>
        <dbReference type="ChEBI" id="CHEBI:57945"/>
        <dbReference type="ChEBI" id="CHEBI:58052"/>
        <dbReference type="ChEBI" id="CHEBI:58710"/>
        <dbReference type="EC" id="1.1.1.305"/>
    </reaction>
</comment>
<comment type="pathway">
    <text evidence="12 17">Nucleotide-sugar biosynthesis; UDP-4-deoxy-4-formamido-beta-L-arabinose biosynthesis; UDP-4-deoxy-4-formamido-beta-L-arabinose from UDP-alpha-D-glucuronate: step 3/3.</text>
</comment>
<keyword evidence="5 17" id="KW-0448">Lipopolysaccharide biosynthesis</keyword>
<evidence type="ECO:0000256" key="11">
    <source>
        <dbReference type="ARBA" id="ARBA00059105"/>
    </source>
</evidence>
<dbReference type="PANTHER" id="PTHR43245">
    <property type="entry name" value="BIFUNCTIONAL POLYMYXIN RESISTANCE PROTEIN ARNA"/>
    <property type="match status" value="1"/>
</dbReference>
<dbReference type="Proteomes" id="UP000026913">
    <property type="component" value="Chromosome"/>
</dbReference>
<feature type="domain" description="Formyl transferase C-terminal" evidence="20">
    <location>
        <begin position="204"/>
        <end position="284"/>
    </location>
</feature>
<dbReference type="GO" id="GO:0099618">
    <property type="term" value="F:UDP-glucuronate dehydrogenase activity"/>
    <property type="evidence" value="ECO:0007669"/>
    <property type="project" value="UniProtKB-EC"/>
</dbReference>
<comment type="pathway">
    <text evidence="1 17">Bacterial outer membrane biogenesis; lipopolysaccharide biosynthesis.</text>
</comment>
<evidence type="ECO:0000256" key="1">
    <source>
        <dbReference type="ARBA" id="ARBA00004756"/>
    </source>
</evidence>
<gene>
    <name evidence="17 21" type="primary">arnA</name>
    <name evidence="21" type="ORF">OU5_0511</name>
</gene>
<dbReference type="Gene3D" id="3.40.50.12230">
    <property type="match status" value="1"/>
</dbReference>
<comment type="function">
    <text evidence="11 17">Bifunctional enzyme that catalyzes the oxidative decarboxylation of UDP-glucuronic acid (UDP-GlcUA) to UDP-4-keto-arabinose (UDP-Ara4O) and the addition of a formyl group to UDP-4-amino-4-deoxy-L-arabinose (UDP-L-Ara4N) to form UDP-L-4-formamido-arabinose (UDP-L-Ara4FN). The modified arabinose is attached to lipid A and is required for resistance to polymyxin and cationic antimicrobial peptides.</text>
</comment>
<dbReference type="SUPFAM" id="SSF50486">
    <property type="entry name" value="FMT C-terminal domain-like"/>
    <property type="match status" value="1"/>
</dbReference>
<feature type="domain" description="Formyl transferase N-terminal" evidence="18">
    <location>
        <begin position="27"/>
        <end position="175"/>
    </location>
</feature>
<dbReference type="GO" id="GO:0016020">
    <property type="term" value="C:membrane"/>
    <property type="evidence" value="ECO:0007669"/>
    <property type="project" value="GOC"/>
</dbReference>
<dbReference type="GO" id="GO:0016831">
    <property type="term" value="F:carboxy-lyase activity"/>
    <property type="evidence" value="ECO:0007669"/>
    <property type="project" value="InterPro"/>
</dbReference>
<comment type="similarity">
    <text evidence="14 17">In the C-terminal section; belongs to the NAD(P)-dependent epimerase/dehydratase family. UDP-glucuronic acid decarboxylase subfamily.</text>
</comment>
<keyword evidence="9 17" id="KW-0046">Antibiotic resistance</keyword>
<feature type="binding site" evidence="17">
    <location>
        <position position="350"/>
    </location>
    <ligand>
        <name>NAD(+)</name>
        <dbReference type="ChEBI" id="CHEBI:57540"/>
    </ligand>
</feature>
<dbReference type="GO" id="GO:0009245">
    <property type="term" value="P:lipid A biosynthetic process"/>
    <property type="evidence" value="ECO:0007669"/>
    <property type="project" value="UniProtKB-KW"/>
</dbReference>
<evidence type="ECO:0000256" key="4">
    <source>
        <dbReference type="ARBA" id="ARBA00022679"/>
    </source>
</evidence>
<evidence type="ECO:0000256" key="7">
    <source>
        <dbReference type="ARBA" id="ARBA00023027"/>
    </source>
</evidence>
<feature type="region of interest" description="Dehydrogenase ArnADH" evidence="17">
    <location>
        <begin position="317"/>
        <end position="668"/>
    </location>
</feature>
<feature type="active site" description="Proton donor; for decarboxylase activity" evidence="17">
    <location>
        <position position="621"/>
    </location>
</feature>
<dbReference type="SUPFAM" id="SSF53328">
    <property type="entry name" value="Formyltransferase"/>
    <property type="match status" value="1"/>
</dbReference>
<protein>
    <recommendedName>
        <fullName evidence="17">Bifunctional polymyxin resistance protein ArnA</fullName>
    </recommendedName>
    <domain>
        <recommendedName>
            <fullName evidence="17">UDP-4-amino-4-deoxy-L-arabinose formyltransferase</fullName>
            <ecNumber evidence="17">2.1.2.13</ecNumber>
        </recommendedName>
        <alternativeName>
            <fullName evidence="17">ArnAFT</fullName>
        </alternativeName>
        <alternativeName>
            <fullName evidence="17">UDP-L-Ara4N formyltransferase</fullName>
        </alternativeName>
    </domain>
    <domain>
        <recommendedName>
            <fullName evidence="17">UDP-glucuronic acid oxidase, UDP-4-keto-hexauronic acid decarboxylating</fullName>
            <ecNumber evidence="17">1.1.1.305</ecNumber>
        </recommendedName>
        <alternativeName>
            <fullName evidence="17">ArnADH</fullName>
        </alternativeName>
        <alternativeName>
            <fullName evidence="17">UDP-GlcUA decarboxylase</fullName>
        </alternativeName>
        <alternativeName>
            <fullName evidence="17">UDP-glucuronic acid dehydrogenase</fullName>
        </alternativeName>
    </domain>
</protein>
<dbReference type="KEGG" id="pman:OU5_0511"/>
<dbReference type="InterPro" id="IPR050177">
    <property type="entry name" value="Lipid_A_modif_metabolic_enz"/>
</dbReference>
<dbReference type="InterPro" id="IPR021168">
    <property type="entry name" value="Bifun_polymyxin_resist_ArnA"/>
</dbReference>
<evidence type="ECO:0000256" key="15">
    <source>
        <dbReference type="ARBA" id="ARBA00061216"/>
    </source>
</evidence>
<feature type="region of interest" description="Formyltransferase ArnAFT" evidence="17">
    <location>
        <begin position="1"/>
        <end position="307"/>
    </location>
</feature>
<feature type="active site" description="Proton acceptor; for decarboxylase activity" evidence="17">
    <location>
        <position position="437"/>
    </location>
</feature>
<sequence>MSAKAVVFAYHDIGCAGIETLLEAGFEIAAVFTHADDPKENAFYASVAQLCARKGIPVHAPEDANHPLWIERISKLKPDYLFSFYYRQLLSEPLLATARKGAFNLHGSLLPRYRGRAPANWVLVNGESETGVTLHRMVKRADAGAIIAQQRVAIERSDTALSLHGKLRVAAIDLLRDALPALRQGTVSETPQDESKATVFGRRTPADGKLVWKRPAEELFNLVRAVTQPYPGAFCAVGEHKLIVWSAEVAKGNAGLAPGRVISVDPLRIACGEDSLVITSGQRNDNGLYLSGPQLASELGLVDGSVLRGAESGRAPRRTRVLILGVNGFIGNHLSERLLRDDRYEVYGLDIGSDAIDRLRSHPRFHFVEGDISIHSEWIEYHIKKCDVILPLVAIATPIEYTRNPLRVFELDFEENLKLVRYCVKYNKRVIFPSTSEVYGMCQDQNFDEDSSNLVVGPINKQRWIYSVSKQLLDRVIWAYGQKGLNFTLFRPFNWMGPRLDRLDSARIGSSRAITQLILNLVEGTPIRLFDGGEQKRCFTDIADGVEALARIIDNENDACNGQIINIGNPDNEASIRQLGEELLRQFEAHPLRDNFPPFAGFRDVESKAFYGTGYQDVSHRKPSIANAKRLLDWTPTVEMSETIGNTLDFFLREAMLEIAEHSKEESC</sequence>
<dbReference type="UniPathway" id="UPA00032">
    <property type="reaction ID" value="UER00492"/>
</dbReference>
<comment type="subunit">
    <text evidence="16 17">Homohexamer, formed by a dimer of trimers.</text>
</comment>
<evidence type="ECO:0000256" key="2">
    <source>
        <dbReference type="ARBA" id="ARBA00022516"/>
    </source>
</evidence>
<dbReference type="CDD" id="cd05257">
    <property type="entry name" value="Arna_like_SDR_e"/>
    <property type="match status" value="1"/>
</dbReference>
<dbReference type="NCBIfam" id="NF008872">
    <property type="entry name" value="PRK11908.1"/>
    <property type="match status" value="1"/>
</dbReference>
<keyword evidence="6 17" id="KW-0560">Oxidoreductase</keyword>
<feature type="domain" description="NAD-dependent epimerase/dehydratase" evidence="19">
    <location>
        <begin position="321"/>
        <end position="568"/>
    </location>
</feature>
<keyword evidence="4 17" id="KW-0808">Transferase</keyword>
<feature type="binding site" evidence="17">
    <location>
        <begin position="138"/>
        <end position="142"/>
    </location>
    <ligand>
        <name>(6R)-10-formyltetrahydrofolate</name>
        <dbReference type="ChEBI" id="CHEBI:195366"/>
    </ligand>
</feature>
<evidence type="ECO:0000256" key="16">
    <source>
        <dbReference type="ARBA" id="ARBA00063233"/>
    </source>
</evidence>
<dbReference type="HOGENOM" id="CLU_007383_23_0_6"/>
<feature type="binding site" evidence="17">
    <location>
        <begin position="435"/>
        <end position="436"/>
    </location>
    <ligand>
        <name>UDP-alpha-D-glucuronate</name>
        <dbReference type="ChEBI" id="CHEBI:58052"/>
    </ligand>
</feature>
<dbReference type="SUPFAM" id="SSF51735">
    <property type="entry name" value="NAD(P)-binding Rossmann-fold domains"/>
    <property type="match status" value="1"/>
</dbReference>
<dbReference type="GO" id="GO:0099619">
    <property type="term" value="F:UDP-4-amino-4-deoxy-L-arabinose formyltransferase activity"/>
    <property type="evidence" value="ECO:0007669"/>
    <property type="project" value="UniProtKB-EC"/>
</dbReference>
<dbReference type="CDD" id="cd08702">
    <property type="entry name" value="Arna_FMT_C"/>
    <property type="match status" value="1"/>
</dbReference>
<feature type="site" description="Raises pKa of active site His" evidence="17">
    <location>
        <position position="142"/>
    </location>
</feature>
<dbReference type="Pfam" id="PF02911">
    <property type="entry name" value="Formyl_trans_C"/>
    <property type="match status" value="1"/>
</dbReference>
<evidence type="ECO:0000313" key="22">
    <source>
        <dbReference type="Proteomes" id="UP000026913"/>
    </source>
</evidence>
<comment type="pathway">
    <text evidence="13 17">Nucleotide-sugar biosynthesis; UDP-4-deoxy-4-formamido-beta-L-arabinose biosynthesis; UDP-4-deoxy-4-formamido-beta-L-arabinose from UDP-alpha-D-glucuronate: step 1/3.</text>
</comment>
<dbReference type="EMBL" id="CP005960">
    <property type="protein sequence ID" value="AHZ67590.1"/>
    <property type="molecule type" value="Genomic_DNA"/>
</dbReference>
<dbReference type="UniPathway" id="UPA00030"/>
<organism evidence="21 22">
    <name type="scientific">Pseudomonas mandelii JR-1</name>
    <dbReference type="NCBI Taxonomy" id="1147786"/>
    <lineage>
        <taxon>Bacteria</taxon>
        <taxon>Pseudomonadati</taxon>
        <taxon>Pseudomonadota</taxon>
        <taxon>Gammaproteobacteria</taxon>
        <taxon>Pseudomonadales</taxon>
        <taxon>Pseudomonadaceae</taxon>
        <taxon>Pseudomonas</taxon>
    </lineage>
</organism>
<dbReference type="InterPro" id="IPR011034">
    <property type="entry name" value="Formyl_transferase-like_C_sf"/>
</dbReference>
<keyword evidence="2 17" id="KW-0444">Lipid biosynthesis</keyword>
<feature type="binding site" evidence="17">
    <location>
        <position position="401"/>
    </location>
    <ligand>
        <name>UDP-alpha-D-glucuronate</name>
        <dbReference type="ChEBI" id="CHEBI:58052"/>
    </ligand>
</feature>
<feature type="binding site" evidence="17">
    <location>
        <position position="396"/>
    </location>
    <ligand>
        <name>UDP-alpha-D-glucuronate</name>
        <dbReference type="ChEBI" id="CHEBI:58052"/>
    </ligand>
</feature>
<feature type="binding site" evidence="17">
    <location>
        <position position="463"/>
    </location>
    <ligand>
        <name>UDP-alpha-D-glucuronate</name>
        <dbReference type="ChEBI" id="CHEBI:58052"/>
    </ligand>
</feature>
<feature type="binding site" evidence="17">
    <location>
        <begin position="371"/>
        <end position="372"/>
    </location>
    <ligand>
        <name>NAD(+)</name>
        <dbReference type="ChEBI" id="CHEBI:57540"/>
    </ligand>
</feature>
<dbReference type="InterPro" id="IPR002376">
    <property type="entry name" value="Formyl_transf_N"/>
</dbReference>
<evidence type="ECO:0000256" key="13">
    <source>
        <dbReference type="ARBA" id="ARBA00060576"/>
    </source>
</evidence>
<dbReference type="InterPro" id="IPR036291">
    <property type="entry name" value="NAD(P)-bd_dom_sf"/>
</dbReference>
<evidence type="ECO:0000256" key="6">
    <source>
        <dbReference type="ARBA" id="ARBA00023002"/>
    </source>
</evidence>
<evidence type="ECO:0000256" key="17">
    <source>
        <dbReference type="HAMAP-Rule" id="MF_01166"/>
    </source>
</evidence>
<dbReference type="NCBIfam" id="NF005414">
    <property type="entry name" value="PRK06988.1"/>
    <property type="match status" value="1"/>
</dbReference>
<evidence type="ECO:0000256" key="10">
    <source>
        <dbReference type="ARBA" id="ARBA00023268"/>
    </source>
</evidence>
<evidence type="ECO:0000259" key="18">
    <source>
        <dbReference type="Pfam" id="PF00551"/>
    </source>
</evidence>
<name>A0A024E4S0_9PSED</name>
<dbReference type="EC" id="2.1.2.13" evidence="17"/>